<reference evidence="5" key="1">
    <citation type="journal article" date="2023" name="Front. Mar. Sci.">
        <title>A new Merluccius polli reference genome to investigate the effects of global change in West African waters.</title>
        <authorList>
            <person name="Mateo J.L."/>
            <person name="Blanco-Fernandez C."/>
            <person name="Garcia-Vazquez E."/>
            <person name="Machado-Schiaffino G."/>
        </authorList>
    </citation>
    <scope>NUCLEOTIDE SEQUENCE</scope>
    <source>
        <strain evidence="5">C29</strain>
        <tissue evidence="5">Fin</tissue>
    </source>
</reference>
<sequence>MQKKGKIDNYNRKQKACDTEAKINYVYRVTMESYEEQNSHDMYMMQINQVIKEGESDKPTNELRAFLGYSHCREALGLKLNKSYLIMGTEKDTHKINQNQYEYMLGEQTWIEYWPTDLECQDPKYGPTCEGIDDLLYTFSTTGCKQ</sequence>
<name>A0AA47P1N3_MERPO</name>
<dbReference type="SMART" id="SM00643">
    <property type="entry name" value="C345C"/>
    <property type="match status" value="1"/>
</dbReference>
<dbReference type="InterPro" id="IPR001134">
    <property type="entry name" value="Netrin_domain"/>
</dbReference>
<accession>A0AA47P1N3</accession>
<comment type="subcellular location">
    <subcellularLocation>
        <location evidence="1">Secreted</location>
    </subcellularLocation>
</comment>
<keyword evidence="3" id="KW-1015">Disulfide bond</keyword>
<evidence type="ECO:0000256" key="1">
    <source>
        <dbReference type="ARBA" id="ARBA00004613"/>
    </source>
</evidence>
<keyword evidence="6" id="KW-1185">Reference proteome</keyword>
<evidence type="ECO:0000259" key="4">
    <source>
        <dbReference type="PROSITE" id="PS50189"/>
    </source>
</evidence>
<dbReference type="EMBL" id="JAOPHQ010002355">
    <property type="protein sequence ID" value="KAK0147121.1"/>
    <property type="molecule type" value="Genomic_DNA"/>
</dbReference>
<proteinExistence type="predicted"/>
<dbReference type="Gene3D" id="2.40.50.120">
    <property type="match status" value="1"/>
</dbReference>
<dbReference type="AlphaFoldDB" id="A0AA47P1N3"/>
<evidence type="ECO:0000313" key="5">
    <source>
        <dbReference type="EMBL" id="KAK0147121.1"/>
    </source>
</evidence>
<evidence type="ECO:0000256" key="2">
    <source>
        <dbReference type="ARBA" id="ARBA00022525"/>
    </source>
</evidence>
<evidence type="ECO:0000313" key="6">
    <source>
        <dbReference type="Proteomes" id="UP001174136"/>
    </source>
</evidence>
<dbReference type="GO" id="GO:0005576">
    <property type="term" value="C:extracellular region"/>
    <property type="evidence" value="ECO:0007669"/>
    <property type="project" value="UniProtKB-SubCell"/>
</dbReference>
<dbReference type="InterPro" id="IPR008993">
    <property type="entry name" value="TIMP-like_OB-fold"/>
</dbReference>
<dbReference type="PROSITE" id="PS50189">
    <property type="entry name" value="NTR"/>
    <property type="match status" value="1"/>
</dbReference>
<gene>
    <name evidence="5" type="primary">c3_3</name>
    <name evidence="5" type="ORF">N1851_013535</name>
</gene>
<feature type="domain" description="NTR" evidence="4">
    <location>
        <begin position="1"/>
        <end position="144"/>
    </location>
</feature>
<dbReference type="Proteomes" id="UP001174136">
    <property type="component" value="Unassembled WGS sequence"/>
</dbReference>
<dbReference type="FunFam" id="2.40.50.120:FF:000013">
    <property type="entry name" value="Complement C3"/>
    <property type="match status" value="1"/>
</dbReference>
<keyword evidence="2" id="KW-0964">Secreted</keyword>
<dbReference type="Pfam" id="PF01759">
    <property type="entry name" value="NTR"/>
    <property type="match status" value="1"/>
</dbReference>
<evidence type="ECO:0000256" key="3">
    <source>
        <dbReference type="ARBA" id="ARBA00023157"/>
    </source>
</evidence>
<dbReference type="InterPro" id="IPR018933">
    <property type="entry name" value="Netrin_module_non-TIMP"/>
</dbReference>
<protein>
    <submittedName>
        <fullName evidence="5">Complement C3</fullName>
    </submittedName>
</protein>
<organism evidence="5 6">
    <name type="scientific">Merluccius polli</name>
    <name type="common">Benguela hake</name>
    <name type="synonym">Merluccius cadenati</name>
    <dbReference type="NCBI Taxonomy" id="89951"/>
    <lineage>
        <taxon>Eukaryota</taxon>
        <taxon>Metazoa</taxon>
        <taxon>Chordata</taxon>
        <taxon>Craniata</taxon>
        <taxon>Vertebrata</taxon>
        <taxon>Euteleostomi</taxon>
        <taxon>Actinopterygii</taxon>
        <taxon>Neopterygii</taxon>
        <taxon>Teleostei</taxon>
        <taxon>Neoteleostei</taxon>
        <taxon>Acanthomorphata</taxon>
        <taxon>Zeiogadaria</taxon>
        <taxon>Gadariae</taxon>
        <taxon>Gadiformes</taxon>
        <taxon>Gadoidei</taxon>
        <taxon>Merlucciidae</taxon>
        <taxon>Merluccius</taxon>
    </lineage>
</organism>
<comment type="caution">
    <text evidence="5">The sequence shown here is derived from an EMBL/GenBank/DDBJ whole genome shotgun (WGS) entry which is preliminary data.</text>
</comment>
<dbReference type="SUPFAM" id="SSF50242">
    <property type="entry name" value="TIMP-like"/>
    <property type="match status" value="1"/>
</dbReference>